<evidence type="ECO:0000256" key="1">
    <source>
        <dbReference type="ARBA" id="ARBA00022723"/>
    </source>
</evidence>
<evidence type="ECO:0000313" key="9">
    <source>
        <dbReference type="RefSeq" id="XP_028137652.1"/>
    </source>
</evidence>
<dbReference type="GO" id="GO:0005634">
    <property type="term" value="C:nucleus"/>
    <property type="evidence" value="ECO:0007669"/>
    <property type="project" value="UniProtKB-SubCell"/>
</dbReference>
<keyword evidence="4" id="KW-0862">Zinc</keyword>
<dbReference type="InterPro" id="IPR036236">
    <property type="entry name" value="Znf_C2H2_sf"/>
</dbReference>
<proteinExistence type="predicted"/>
<name>A0A6P7FS77_DIAVI</name>
<feature type="domain" description="C2H2-type" evidence="8">
    <location>
        <begin position="184"/>
        <end position="211"/>
    </location>
</feature>
<feature type="transmembrane region" description="Helical" evidence="7">
    <location>
        <begin position="12"/>
        <end position="34"/>
    </location>
</feature>
<dbReference type="PANTHER" id="PTHR24393">
    <property type="entry name" value="ZINC FINGER PROTEIN"/>
    <property type="match status" value="1"/>
</dbReference>
<evidence type="ECO:0000256" key="2">
    <source>
        <dbReference type="ARBA" id="ARBA00022737"/>
    </source>
</evidence>
<dbReference type="GO" id="GO:0000978">
    <property type="term" value="F:RNA polymerase II cis-regulatory region sequence-specific DNA binding"/>
    <property type="evidence" value="ECO:0007669"/>
    <property type="project" value="TreeGrafter"/>
</dbReference>
<feature type="domain" description="C2H2-type" evidence="8">
    <location>
        <begin position="290"/>
        <end position="317"/>
    </location>
</feature>
<keyword evidence="7" id="KW-0812">Transmembrane</keyword>
<keyword evidence="1" id="KW-0479">Metal-binding</keyword>
<keyword evidence="7" id="KW-1133">Transmembrane helix</keyword>
<feature type="domain" description="C2H2-type" evidence="8">
    <location>
        <begin position="318"/>
        <end position="346"/>
    </location>
</feature>
<dbReference type="AlphaFoldDB" id="A0A6P7FS77"/>
<dbReference type="GO" id="GO:0001228">
    <property type="term" value="F:DNA-binding transcription activator activity, RNA polymerase II-specific"/>
    <property type="evidence" value="ECO:0007669"/>
    <property type="project" value="TreeGrafter"/>
</dbReference>
<feature type="domain" description="C2H2-type" evidence="8">
    <location>
        <begin position="374"/>
        <end position="402"/>
    </location>
</feature>
<dbReference type="GO" id="GO:0008270">
    <property type="term" value="F:zinc ion binding"/>
    <property type="evidence" value="ECO:0007669"/>
    <property type="project" value="UniProtKB-KW"/>
</dbReference>
<evidence type="ECO:0000256" key="7">
    <source>
        <dbReference type="SAM" id="Phobius"/>
    </source>
</evidence>
<evidence type="ECO:0000256" key="6">
    <source>
        <dbReference type="PROSITE-ProRule" id="PRU00042"/>
    </source>
</evidence>
<dbReference type="SUPFAM" id="SSF57667">
    <property type="entry name" value="beta-beta-alpha zinc fingers"/>
    <property type="match status" value="5"/>
</dbReference>
<dbReference type="PROSITE" id="PS50157">
    <property type="entry name" value="ZINC_FINGER_C2H2_2"/>
    <property type="match status" value="9"/>
</dbReference>
<organism evidence="9">
    <name type="scientific">Diabrotica virgifera virgifera</name>
    <name type="common">western corn rootworm</name>
    <dbReference type="NCBI Taxonomy" id="50390"/>
    <lineage>
        <taxon>Eukaryota</taxon>
        <taxon>Metazoa</taxon>
        <taxon>Ecdysozoa</taxon>
        <taxon>Arthropoda</taxon>
        <taxon>Hexapoda</taxon>
        <taxon>Insecta</taxon>
        <taxon>Pterygota</taxon>
        <taxon>Neoptera</taxon>
        <taxon>Endopterygota</taxon>
        <taxon>Coleoptera</taxon>
        <taxon>Polyphaga</taxon>
        <taxon>Cucujiformia</taxon>
        <taxon>Chrysomeloidea</taxon>
        <taxon>Chrysomelidae</taxon>
        <taxon>Galerucinae</taxon>
        <taxon>Diabroticina</taxon>
        <taxon>Diabroticites</taxon>
        <taxon>Diabrotica</taxon>
    </lineage>
</organism>
<evidence type="ECO:0000259" key="8">
    <source>
        <dbReference type="PROSITE" id="PS50157"/>
    </source>
</evidence>
<sequence length="472" mass="55289">MPILCISHFKRLFYSFLTVSWKDCLNSLVIWYYGFGNMVLRSGIRNKGFVLFISENPKIPSIICSSCIDFINEIHRFIETAHNSEKVLQKLFCESNSEDVKQDPINDVPCEQKISETENDSNEYPENIQIRLSPVIFQKNKNLSVKAKDTYHEDSSDNCDELLSVRSGSTLLQTVELHSERCIYQCDICQKKFDIFFDYQDHQESHNGEFVFCCSKCSEVYANRTDLVEHENNHRVGCPICQKLVLPKSLEAHMKKHSDIFKCNICDSRHSSKAAMEKHMRARHEGLKGYICHVCGKQNSCQTSMNRHLASHLQNKPYTCNLCSFATKLETLLKVHISRKHSSEKCMCNICENWFKSKFSLKRHQNRMHNPKKYRCNHCGKHFREKFNLTQHVQSKHSKQRVYECKICHREFYTTQHLKNHMHTHRSGCVSCPKCRKVFAYKKYLEKHMIKCTGAKNKKEDVDISVIKDENE</sequence>
<dbReference type="Gene3D" id="3.30.160.60">
    <property type="entry name" value="Classic Zinc Finger"/>
    <property type="match status" value="6"/>
</dbReference>
<feature type="domain" description="C2H2-type" evidence="8">
    <location>
        <begin position="212"/>
        <end position="239"/>
    </location>
</feature>
<dbReference type="SMART" id="SM00355">
    <property type="entry name" value="ZnF_C2H2"/>
    <property type="match status" value="10"/>
</dbReference>
<keyword evidence="3 6" id="KW-0863">Zinc-finger</keyword>
<evidence type="ECO:0000256" key="3">
    <source>
        <dbReference type="ARBA" id="ARBA00022771"/>
    </source>
</evidence>
<evidence type="ECO:0000256" key="4">
    <source>
        <dbReference type="ARBA" id="ARBA00022833"/>
    </source>
</evidence>
<keyword evidence="2" id="KW-0677">Repeat</keyword>
<dbReference type="InParanoid" id="A0A6P7FS77"/>
<feature type="domain" description="C2H2-type" evidence="8">
    <location>
        <begin position="403"/>
        <end position="425"/>
    </location>
</feature>
<keyword evidence="5" id="KW-0539">Nucleus</keyword>
<dbReference type="Pfam" id="PF00096">
    <property type="entry name" value="zf-C2H2"/>
    <property type="match status" value="3"/>
</dbReference>
<keyword evidence="7" id="KW-0472">Membrane</keyword>
<dbReference type="RefSeq" id="XP_028137652.1">
    <property type="nucleotide sequence ID" value="XM_028281851.1"/>
</dbReference>
<feature type="domain" description="C2H2-type" evidence="8">
    <location>
        <begin position="261"/>
        <end position="289"/>
    </location>
</feature>
<protein>
    <submittedName>
        <fullName evidence="9">Telomere zinc finger-associated protein-like isoform X1</fullName>
    </submittedName>
</protein>
<gene>
    <name evidence="9" type="primary">LOC114332118</name>
</gene>
<dbReference type="PANTHER" id="PTHR24393:SF34">
    <property type="entry name" value="PR_SET DOMAIN 13"/>
    <property type="match status" value="1"/>
</dbReference>
<dbReference type="PROSITE" id="PS00028">
    <property type="entry name" value="ZINC_FINGER_C2H2_1"/>
    <property type="match status" value="4"/>
</dbReference>
<feature type="domain" description="C2H2-type" evidence="8">
    <location>
        <begin position="430"/>
        <end position="457"/>
    </location>
</feature>
<accession>A0A6P7FS77</accession>
<dbReference type="InterPro" id="IPR013087">
    <property type="entry name" value="Znf_C2H2_type"/>
</dbReference>
<feature type="domain" description="C2H2-type" evidence="8">
    <location>
        <begin position="346"/>
        <end position="374"/>
    </location>
</feature>
<reference evidence="9" key="1">
    <citation type="submission" date="2025-08" db="UniProtKB">
        <authorList>
            <consortium name="RefSeq"/>
        </authorList>
    </citation>
    <scope>IDENTIFICATION</scope>
    <source>
        <tissue evidence="9">Whole insect</tissue>
    </source>
</reference>
<evidence type="ECO:0000256" key="5">
    <source>
        <dbReference type="ARBA" id="ARBA00023242"/>
    </source>
</evidence>